<evidence type="ECO:0000259" key="3">
    <source>
        <dbReference type="PROSITE" id="PS51662"/>
    </source>
</evidence>
<dbReference type="OrthoDB" id="8696437at2"/>
<dbReference type="AlphaFoldDB" id="A0A250K0X0"/>
<feature type="chain" id="PRO_5011970405" evidence="2">
    <location>
        <begin position="23"/>
        <end position="418"/>
    </location>
</feature>
<dbReference type="InterPro" id="IPR003431">
    <property type="entry name" value="B-propeller_Phytase"/>
</dbReference>
<proteinExistence type="predicted"/>
<dbReference type="Pfam" id="PF02333">
    <property type="entry name" value="Phytase"/>
    <property type="match status" value="1"/>
</dbReference>
<dbReference type="GO" id="GO:0016158">
    <property type="term" value="F:inositol hexakisphosphate 3-phosphatase activity"/>
    <property type="evidence" value="ECO:0007669"/>
    <property type="project" value="InterPro"/>
</dbReference>
<name>A0A250K0X0_9BACT</name>
<evidence type="ECO:0000313" key="4">
    <source>
        <dbReference type="EMBL" id="ATB49540.1"/>
    </source>
</evidence>
<dbReference type="EMBL" id="CP022203">
    <property type="protein sequence ID" value="ATB49540.1"/>
    <property type="molecule type" value="Genomic_DNA"/>
</dbReference>
<sequence length="418" mass="42301">MRNPTPLALAALLLGTPVSAQVAVPPTAQTEPDPSISGGVLQDVALWVSPGAPASSLLLTAYSSPNSGLVTFGVGGEQLDAELTDGPMSAVAVRDGFALSGVQQTLAVAASVNLNGLVAYTVDPDRSDRVVRVGAGSFLTGTQFSAVAISQDEDSGRFYVFAGTSAGVLQQYELDGEDGVVTATLVRTLTTTGPIAGLAVDEASGSLFVTQQGQGLWRYALAANAEVTGQQLPIPGTGGLSANVGRVALYRARNGEGYILVADTGADAFAVYERRAWTYVGAFRLADEGGGVIRANDPVALAVSASSLGTAYPEGLFVGGDAQSNPQRLQFAAWPAVAEAFDPALRIDTRLDSDGGTDGGTDGGSTDGGGVIGGPGPQRPGTGLPPDDSGCSCTSGSVPATAAFALLALVRLGRRRRD</sequence>
<dbReference type="Gene3D" id="2.120.10.30">
    <property type="entry name" value="TolB, C-terminal domain"/>
    <property type="match status" value="1"/>
</dbReference>
<dbReference type="SUPFAM" id="SSF50956">
    <property type="entry name" value="Thermostable phytase (3-phytase)"/>
    <property type="match status" value="1"/>
</dbReference>
<dbReference type="NCBIfam" id="TIGR03382">
    <property type="entry name" value="GC_trans_RRR"/>
    <property type="match status" value="1"/>
</dbReference>
<dbReference type="InterPro" id="IPR011042">
    <property type="entry name" value="6-blade_b-propeller_TolB-like"/>
</dbReference>
<reference evidence="4 5" key="1">
    <citation type="submission" date="2017-06" db="EMBL/GenBank/DDBJ databases">
        <title>Sequencing and comparative analysis of myxobacterial genomes.</title>
        <authorList>
            <person name="Rupp O."/>
            <person name="Goesmann A."/>
            <person name="Sogaard-Andersen L."/>
        </authorList>
    </citation>
    <scope>NUCLEOTIDE SEQUENCE [LARGE SCALE GENOMIC DNA]</scope>
    <source>
        <strain evidence="4 5">DSM 14697</strain>
    </source>
</reference>
<organism evidence="4 5">
    <name type="scientific">Corallococcus macrosporus DSM 14697</name>
    <dbReference type="NCBI Taxonomy" id="1189310"/>
    <lineage>
        <taxon>Bacteria</taxon>
        <taxon>Pseudomonadati</taxon>
        <taxon>Myxococcota</taxon>
        <taxon>Myxococcia</taxon>
        <taxon>Myxococcales</taxon>
        <taxon>Cystobacterineae</taxon>
        <taxon>Myxococcaceae</taxon>
        <taxon>Corallococcus</taxon>
    </lineage>
</organism>
<accession>A0A250K0X0</accession>
<dbReference type="Proteomes" id="UP000217343">
    <property type="component" value="Chromosome"/>
</dbReference>
<dbReference type="PROSITE" id="PS51662">
    <property type="entry name" value="BP_PHYTASE"/>
    <property type="match status" value="1"/>
</dbReference>
<keyword evidence="2" id="KW-0732">Signal</keyword>
<gene>
    <name evidence="4" type="ORF">MYMAC_005186</name>
</gene>
<dbReference type="KEGG" id="mmas:MYMAC_005186"/>
<dbReference type="NCBIfam" id="TIGR03901">
    <property type="entry name" value="MYXO-CTERM"/>
    <property type="match status" value="1"/>
</dbReference>
<protein>
    <submittedName>
        <fullName evidence="4">Phytase</fullName>
    </submittedName>
</protein>
<evidence type="ECO:0000256" key="1">
    <source>
        <dbReference type="SAM" id="MobiDB-lite"/>
    </source>
</evidence>
<feature type="compositionally biased region" description="Gly residues" evidence="1">
    <location>
        <begin position="356"/>
        <end position="376"/>
    </location>
</feature>
<dbReference type="InterPro" id="IPR017756">
    <property type="entry name" value="TM_Gly-Cys-Arg_CS"/>
</dbReference>
<feature type="domain" description="BPP" evidence="3">
    <location>
        <begin position="14"/>
        <end position="341"/>
    </location>
</feature>
<dbReference type="NCBIfam" id="NF045638">
    <property type="entry name" value="Mrt_dep_phytase"/>
    <property type="match status" value="1"/>
</dbReference>
<feature type="region of interest" description="Disordered" evidence="1">
    <location>
        <begin position="349"/>
        <end position="395"/>
    </location>
</feature>
<dbReference type="RefSeq" id="WP_095960059.1">
    <property type="nucleotide sequence ID" value="NZ_CP022203.1"/>
</dbReference>
<evidence type="ECO:0000256" key="2">
    <source>
        <dbReference type="SAM" id="SignalP"/>
    </source>
</evidence>
<dbReference type="InterPro" id="IPR024038">
    <property type="entry name" value="MYXO-CTERM"/>
</dbReference>
<feature type="signal peptide" evidence="2">
    <location>
        <begin position="1"/>
        <end position="22"/>
    </location>
</feature>
<keyword evidence="5" id="KW-1185">Reference proteome</keyword>
<evidence type="ECO:0000313" key="5">
    <source>
        <dbReference type="Proteomes" id="UP000217343"/>
    </source>
</evidence>